<feature type="transmembrane region" description="Helical" evidence="1">
    <location>
        <begin position="7"/>
        <end position="31"/>
    </location>
</feature>
<organism evidence="2 3">
    <name type="scientific">Heyndrickxia shackletonii</name>
    <dbReference type="NCBI Taxonomy" id="157838"/>
    <lineage>
        <taxon>Bacteria</taxon>
        <taxon>Bacillati</taxon>
        <taxon>Bacillota</taxon>
        <taxon>Bacilli</taxon>
        <taxon>Bacillales</taxon>
        <taxon>Bacillaceae</taxon>
        <taxon>Heyndrickxia</taxon>
    </lineage>
</organism>
<accession>A0A0Q3TDM3</accession>
<dbReference type="InterPro" id="IPR018750">
    <property type="entry name" value="DUF2306_membrane"/>
</dbReference>
<keyword evidence="1" id="KW-1133">Transmembrane helix</keyword>
<dbReference type="EMBL" id="LJJC01000004">
    <property type="protein sequence ID" value="KQL52200.1"/>
    <property type="molecule type" value="Genomic_DNA"/>
</dbReference>
<feature type="transmembrane region" description="Helical" evidence="1">
    <location>
        <begin position="121"/>
        <end position="141"/>
    </location>
</feature>
<dbReference type="RefSeq" id="WP_055737880.1">
    <property type="nucleotide sequence ID" value="NZ_JAAIWL010000052.1"/>
</dbReference>
<dbReference type="PATRIC" id="fig|157838.3.peg.152"/>
<keyword evidence="3" id="KW-1185">Reference proteome</keyword>
<comment type="caution">
    <text evidence="2">The sequence shown here is derived from an EMBL/GenBank/DDBJ whole genome shotgun (WGS) entry which is preliminary data.</text>
</comment>
<feature type="transmembrane region" description="Helical" evidence="1">
    <location>
        <begin position="153"/>
        <end position="173"/>
    </location>
</feature>
<dbReference type="AlphaFoldDB" id="A0A0Q3TDM3"/>
<reference evidence="2 3" key="1">
    <citation type="submission" date="2015-09" db="EMBL/GenBank/DDBJ databases">
        <title>Genome sequencing project for genomic taxonomy and phylogenomics of Bacillus-like bacteria.</title>
        <authorList>
            <person name="Liu B."/>
            <person name="Wang J."/>
            <person name="Zhu Y."/>
            <person name="Liu G."/>
            <person name="Chen Q."/>
            <person name="Chen Z."/>
            <person name="Lan J."/>
            <person name="Che J."/>
            <person name="Ge C."/>
            <person name="Shi H."/>
            <person name="Pan Z."/>
            <person name="Liu X."/>
        </authorList>
    </citation>
    <scope>NUCLEOTIDE SEQUENCE [LARGE SCALE GENOMIC DNA]</scope>
    <source>
        <strain evidence="2 3">LMG 18435</strain>
    </source>
</reference>
<feature type="transmembrane region" description="Helical" evidence="1">
    <location>
        <begin position="95"/>
        <end position="115"/>
    </location>
</feature>
<evidence type="ECO:0000256" key="1">
    <source>
        <dbReference type="SAM" id="Phobius"/>
    </source>
</evidence>
<feature type="transmembrane region" description="Helical" evidence="1">
    <location>
        <begin position="51"/>
        <end position="74"/>
    </location>
</feature>
<keyword evidence="1" id="KW-0812">Transmembrane</keyword>
<gene>
    <name evidence="2" type="ORF">AN964_00695</name>
</gene>
<evidence type="ECO:0000313" key="2">
    <source>
        <dbReference type="EMBL" id="KQL52200.1"/>
    </source>
</evidence>
<feature type="transmembrane region" description="Helical" evidence="1">
    <location>
        <begin position="185"/>
        <end position="204"/>
    </location>
</feature>
<protein>
    <recommendedName>
        <fullName evidence="4">DUF2306 domain-containing protein</fullName>
    </recommendedName>
</protein>
<evidence type="ECO:0008006" key="4">
    <source>
        <dbReference type="Google" id="ProtNLM"/>
    </source>
</evidence>
<name>A0A0Q3TDM3_9BACI</name>
<dbReference type="Proteomes" id="UP000051888">
    <property type="component" value="Unassembled WGS sequence"/>
</dbReference>
<evidence type="ECO:0000313" key="3">
    <source>
        <dbReference type="Proteomes" id="UP000051888"/>
    </source>
</evidence>
<keyword evidence="1" id="KW-0472">Membrane</keyword>
<proteinExistence type="predicted"/>
<dbReference type="Pfam" id="PF10067">
    <property type="entry name" value="DUF2306"/>
    <property type="match status" value="1"/>
</dbReference>
<dbReference type="STRING" id="157838.AN964_00695"/>
<sequence length="227" mass="26290">MKIIKGRYLYFTMIVISVAYMVYVMLTNLYFDPHATHFLSHKTKLNHPMNVPVWLNVLYIHIVFACLAMVTGAINFSNRVLRKHRMLHRINGYMYIVSVFVVCGTSGFMAPYATGGRINSIAFNLMNMIWMVLTITALVRIKQKQVNQHRKWMVRSYVFCFTNMFIKILTFVLNDGFGITYDISYTSAVLGTILVNFILAEIVIRNVYRTPTNLTPIKRKNKHSALV</sequence>